<dbReference type="EMBL" id="RQTK01000548">
    <property type="protein sequence ID" value="RUS77829.1"/>
    <property type="molecule type" value="Genomic_DNA"/>
</dbReference>
<evidence type="ECO:0000256" key="1">
    <source>
        <dbReference type="SAM" id="Phobius"/>
    </source>
</evidence>
<keyword evidence="1" id="KW-1133">Transmembrane helix</keyword>
<evidence type="ECO:0000313" key="2">
    <source>
        <dbReference type="EMBL" id="RUS77829.1"/>
    </source>
</evidence>
<protein>
    <recommendedName>
        <fullName evidence="4">Sfi1 spindle body domain-containing protein</fullName>
    </recommendedName>
</protein>
<evidence type="ECO:0008006" key="4">
    <source>
        <dbReference type="Google" id="ProtNLM"/>
    </source>
</evidence>
<accession>A0A433T8A9</accession>
<dbReference type="Proteomes" id="UP000271974">
    <property type="component" value="Unassembled WGS sequence"/>
</dbReference>
<keyword evidence="1" id="KW-0472">Membrane</keyword>
<keyword evidence="1" id="KW-0812">Transmembrane</keyword>
<name>A0A433T8A9_ELYCH</name>
<dbReference type="AlphaFoldDB" id="A0A433T8A9"/>
<organism evidence="2 3">
    <name type="scientific">Elysia chlorotica</name>
    <name type="common">Eastern emerald elysia</name>
    <name type="synonym">Sea slug</name>
    <dbReference type="NCBI Taxonomy" id="188477"/>
    <lineage>
        <taxon>Eukaryota</taxon>
        <taxon>Metazoa</taxon>
        <taxon>Spiralia</taxon>
        <taxon>Lophotrochozoa</taxon>
        <taxon>Mollusca</taxon>
        <taxon>Gastropoda</taxon>
        <taxon>Heterobranchia</taxon>
        <taxon>Euthyneura</taxon>
        <taxon>Panpulmonata</taxon>
        <taxon>Sacoglossa</taxon>
        <taxon>Placobranchoidea</taxon>
        <taxon>Plakobranchidae</taxon>
        <taxon>Elysia</taxon>
    </lineage>
</organism>
<sequence length="118" mass="14495">MAQKAEMADQMRDFILTKRCFLNWRHYKYHQHFLERRAQKHHAGVVKVKAFLAWAVWTREEREETRRAEEEAAERYTRWVLVIMDILNALRSGFLFVLFCRAHHFLFFPLLLRLLYIL</sequence>
<comment type="caution">
    <text evidence="2">The sequence shown here is derived from an EMBL/GenBank/DDBJ whole genome shotgun (WGS) entry which is preliminary data.</text>
</comment>
<keyword evidence="3" id="KW-1185">Reference proteome</keyword>
<feature type="transmembrane region" description="Helical" evidence="1">
    <location>
        <begin position="94"/>
        <end position="116"/>
    </location>
</feature>
<reference evidence="2 3" key="1">
    <citation type="submission" date="2019-01" db="EMBL/GenBank/DDBJ databases">
        <title>A draft genome assembly of the solar-powered sea slug Elysia chlorotica.</title>
        <authorList>
            <person name="Cai H."/>
            <person name="Li Q."/>
            <person name="Fang X."/>
            <person name="Li J."/>
            <person name="Curtis N.E."/>
            <person name="Altenburger A."/>
            <person name="Shibata T."/>
            <person name="Feng M."/>
            <person name="Maeda T."/>
            <person name="Schwartz J.A."/>
            <person name="Shigenobu S."/>
            <person name="Lundholm N."/>
            <person name="Nishiyama T."/>
            <person name="Yang H."/>
            <person name="Hasebe M."/>
            <person name="Li S."/>
            <person name="Pierce S.K."/>
            <person name="Wang J."/>
        </authorList>
    </citation>
    <scope>NUCLEOTIDE SEQUENCE [LARGE SCALE GENOMIC DNA]</scope>
    <source>
        <strain evidence="2">EC2010</strain>
        <tissue evidence="2">Whole organism of an adult</tissue>
    </source>
</reference>
<evidence type="ECO:0000313" key="3">
    <source>
        <dbReference type="Proteomes" id="UP000271974"/>
    </source>
</evidence>
<proteinExistence type="predicted"/>
<gene>
    <name evidence="2" type="ORF">EGW08_014403</name>
</gene>